<organism evidence="2 3">
    <name type="scientific">Halomonas mongoliensis</name>
    <dbReference type="NCBI Taxonomy" id="321265"/>
    <lineage>
        <taxon>Bacteria</taxon>
        <taxon>Pseudomonadati</taxon>
        <taxon>Pseudomonadota</taxon>
        <taxon>Gammaproteobacteria</taxon>
        <taxon>Oceanospirillales</taxon>
        <taxon>Halomonadaceae</taxon>
        <taxon>Halomonas</taxon>
    </lineage>
</organism>
<feature type="transmembrane region" description="Helical" evidence="1">
    <location>
        <begin position="18"/>
        <end position="38"/>
    </location>
</feature>
<dbReference type="EMBL" id="JARWAL010000012">
    <property type="protein sequence ID" value="MDR5893811.1"/>
    <property type="molecule type" value="Genomic_DNA"/>
</dbReference>
<feature type="transmembrane region" description="Helical" evidence="1">
    <location>
        <begin position="76"/>
        <end position="94"/>
    </location>
</feature>
<gene>
    <name evidence="2" type="ORF">QC820_13415</name>
</gene>
<keyword evidence="3" id="KW-1185">Reference proteome</keyword>
<feature type="transmembrane region" description="Helical" evidence="1">
    <location>
        <begin position="44"/>
        <end position="64"/>
    </location>
</feature>
<dbReference type="RefSeq" id="WP_253450349.1">
    <property type="nucleotide sequence ID" value="NZ_JARWAL010000012.1"/>
</dbReference>
<accession>A0ABU1GQH1</accession>
<dbReference type="Proteomes" id="UP001252270">
    <property type="component" value="Unassembled WGS sequence"/>
</dbReference>
<evidence type="ECO:0000313" key="3">
    <source>
        <dbReference type="Proteomes" id="UP001252270"/>
    </source>
</evidence>
<keyword evidence="1" id="KW-0472">Membrane</keyword>
<keyword evidence="1" id="KW-0812">Transmembrane</keyword>
<comment type="caution">
    <text evidence="2">The sequence shown here is derived from an EMBL/GenBank/DDBJ whole genome shotgun (WGS) entry which is preliminary data.</text>
</comment>
<reference evidence="2 3" key="1">
    <citation type="submission" date="2023-04" db="EMBL/GenBank/DDBJ databases">
        <title>A long-awaited taxogenomic arrangement of the family Halomonadaceae.</title>
        <authorList>
            <person name="De La Haba R."/>
            <person name="Chuvochina M."/>
            <person name="Wittouck S."/>
            <person name="Arahal D.R."/>
            <person name="Sanchez-Porro C."/>
            <person name="Hugenholtz P."/>
            <person name="Ventosa A."/>
        </authorList>
    </citation>
    <scope>NUCLEOTIDE SEQUENCE [LARGE SCALE GENOMIC DNA]</scope>
    <source>
        <strain evidence="2 3">DSM 17332</strain>
    </source>
</reference>
<evidence type="ECO:0000256" key="1">
    <source>
        <dbReference type="SAM" id="Phobius"/>
    </source>
</evidence>
<protein>
    <recommendedName>
        <fullName evidence="4">MFS transporter</fullName>
    </recommendedName>
</protein>
<sequence length="95" mass="10544">MEEFFTWIGQTLGQVIRFVVDLLTGFFANIGSAARGFLDGLSGALGISPSLISLVVLVIGLWLLWKGFRALMRRAILATLIWLLLGFVVLSWLIY</sequence>
<keyword evidence="1" id="KW-1133">Transmembrane helix</keyword>
<name>A0ABU1GQH1_9GAMM</name>
<proteinExistence type="predicted"/>
<evidence type="ECO:0008006" key="4">
    <source>
        <dbReference type="Google" id="ProtNLM"/>
    </source>
</evidence>
<evidence type="ECO:0000313" key="2">
    <source>
        <dbReference type="EMBL" id="MDR5893811.1"/>
    </source>
</evidence>